<keyword evidence="2" id="KW-0560">Oxidoreductase</keyword>
<keyword evidence="1" id="KW-0521">NADP</keyword>
<dbReference type="GO" id="GO:0016491">
    <property type="term" value="F:oxidoreductase activity"/>
    <property type="evidence" value="ECO:0007669"/>
    <property type="project" value="UniProtKB-KW"/>
</dbReference>
<dbReference type="InterPro" id="IPR023210">
    <property type="entry name" value="NADP_OxRdtase_dom"/>
</dbReference>
<dbReference type="Gene3D" id="3.20.20.100">
    <property type="entry name" value="NADP-dependent oxidoreductase domain"/>
    <property type="match status" value="1"/>
</dbReference>
<evidence type="ECO:0000313" key="5">
    <source>
        <dbReference type="Proteomes" id="UP001180020"/>
    </source>
</evidence>
<dbReference type="Proteomes" id="UP001180020">
    <property type="component" value="Unassembled WGS sequence"/>
</dbReference>
<accession>A0AAV9DSW5</accession>
<dbReference type="EMBL" id="JAUJYO010000011">
    <property type="protein sequence ID" value="KAK1303112.1"/>
    <property type="molecule type" value="Genomic_DNA"/>
</dbReference>
<dbReference type="SUPFAM" id="SSF51430">
    <property type="entry name" value="NAD(P)-linked oxidoreductase"/>
    <property type="match status" value="1"/>
</dbReference>
<dbReference type="PANTHER" id="PTHR43625:SF88">
    <property type="entry name" value="OS07G0143000 PROTEIN"/>
    <property type="match status" value="1"/>
</dbReference>
<evidence type="ECO:0000313" key="4">
    <source>
        <dbReference type="EMBL" id="KAK1303112.1"/>
    </source>
</evidence>
<protein>
    <submittedName>
        <fullName evidence="4">Oxidoreductase</fullName>
    </submittedName>
</protein>
<dbReference type="GO" id="GO:0005737">
    <property type="term" value="C:cytoplasm"/>
    <property type="evidence" value="ECO:0007669"/>
    <property type="project" value="TreeGrafter"/>
</dbReference>
<dbReference type="PANTHER" id="PTHR43625">
    <property type="entry name" value="AFLATOXIN B1 ALDEHYDE REDUCTASE"/>
    <property type="match status" value="1"/>
</dbReference>
<evidence type="ECO:0000256" key="2">
    <source>
        <dbReference type="ARBA" id="ARBA00023002"/>
    </source>
</evidence>
<dbReference type="InterPro" id="IPR050791">
    <property type="entry name" value="Aldo-Keto_reductase"/>
</dbReference>
<dbReference type="Pfam" id="PF00248">
    <property type="entry name" value="Aldo_ket_red"/>
    <property type="match status" value="1"/>
</dbReference>
<evidence type="ECO:0000256" key="1">
    <source>
        <dbReference type="ARBA" id="ARBA00022857"/>
    </source>
</evidence>
<gene>
    <name evidence="4" type="ORF">QJS10_CPB11g01404</name>
</gene>
<sequence length="201" mass="21324">MRDKKLKEAKAAFDVSVDGGITFFDTAEVYGTSTPGSVTSESLLGRPGILGNEGWIDGLGDTVEQGLVKAVGLSNYGEENAVKAACDELGITLIAYSPILQGMLTGKYTPEKLPSGPRGKLQPILKRIKEIGQSYGKTNTQVVLNWLTSQGNVLPIHGAKNAEQAKEFTGALGWNLTGDVAELRSLAMEAKPVIGFPVQMS</sequence>
<reference evidence="4" key="2">
    <citation type="submission" date="2023-06" db="EMBL/GenBank/DDBJ databases">
        <authorList>
            <person name="Ma L."/>
            <person name="Liu K.-W."/>
            <person name="Li Z."/>
            <person name="Hsiao Y.-Y."/>
            <person name="Qi Y."/>
            <person name="Fu T."/>
            <person name="Tang G."/>
            <person name="Zhang D."/>
            <person name="Sun W.-H."/>
            <person name="Liu D.-K."/>
            <person name="Li Y."/>
            <person name="Chen G.-Z."/>
            <person name="Liu X.-D."/>
            <person name="Liao X.-Y."/>
            <person name="Jiang Y.-T."/>
            <person name="Yu X."/>
            <person name="Hao Y."/>
            <person name="Huang J."/>
            <person name="Zhao X.-W."/>
            <person name="Ke S."/>
            <person name="Chen Y.-Y."/>
            <person name="Wu W.-L."/>
            <person name="Hsu J.-L."/>
            <person name="Lin Y.-F."/>
            <person name="Huang M.-D."/>
            <person name="Li C.-Y."/>
            <person name="Huang L."/>
            <person name="Wang Z.-W."/>
            <person name="Zhao X."/>
            <person name="Zhong W.-Y."/>
            <person name="Peng D.-H."/>
            <person name="Ahmad S."/>
            <person name="Lan S."/>
            <person name="Zhang J.-S."/>
            <person name="Tsai W.-C."/>
            <person name="Van De Peer Y."/>
            <person name="Liu Z.-J."/>
        </authorList>
    </citation>
    <scope>NUCLEOTIDE SEQUENCE</scope>
    <source>
        <strain evidence="4">CP</strain>
        <tissue evidence="4">Leaves</tissue>
    </source>
</reference>
<name>A0AAV9DSW5_ACOCL</name>
<dbReference type="InterPro" id="IPR036812">
    <property type="entry name" value="NAD(P)_OxRdtase_dom_sf"/>
</dbReference>
<reference evidence="4" key="1">
    <citation type="journal article" date="2023" name="Nat. Commun.">
        <title>Diploid and tetraploid genomes of Acorus and the evolution of monocots.</title>
        <authorList>
            <person name="Ma L."/>
            <person name="Liu K.W."/>
            <person name="Li Z."/>
            <person name="Hsiao Y.Y."/>
            <person name="Qi Y."/>
            <person name="Fu T."/>
            <person name="Tang G.D."/>
            <person name="Zhang D."/>
            <person name="Sun W.H."/>
            <person name="Liu D.K."/>
            <person name="Li Y."/>
            <person name="Chen G.Z."/>
            <person name="Liu X.D."/>
            <person name="Liao X.Y."/>
            <person name="Jiang Y.T."/>
            <person name="Yu X."/>
            <person name="Hao Y."/>
            <person name="Huang J."/>
            <person name="Zhao X.W."/>
            <person name="Ke S."/>
            <person name="Chen Y.Y."/>
            <person name="Wu W.L."/>
            <person name="Hsu J.L."/>
            <person name="Lin Y.F."/>
            <person name="Huang M.D."/>
            <person name="Li C.Y."/>
            <person name="Huang L."/>
            <person name="Wang Z.W."/>
            <person name="Zhao X."/>
            <person name="Zhong W.Y."/>
            <person name="Peng D.H."/>
            <person name="Ahmad S."/>
            <person name="Lan S."/>
            <person name="Zhang J.S."/>
            <person name="Tsai W.C."/>
            <person name="Van de Peer Y."/>
            <person name="Liu Z.J."/>
        </authorList>
    </citation>
    <scope>NUCLEOTIDE SEQUENCE</scope>
    <source>
        <strain evidence="4">CP</strain>
    </source>
</reference>
<keyword evidence="5" id="KW-1185">Reference proteome</keyword>
<feature type="domain" description="NADP-dependent oxidoreductase" evidence="3">
    <location>
        <begin position="79"/>
        <end position="179"/>
    </location>
</feature>
<evidence type="ECO:0000259" key="3">
    <source>
        <dbReference type="Pfam" id="PF00248"/>
    </source>
</evidence>
<proteinExistence type="predicted"/>
<organism evidence="4 5">
    <name type="scientific">Acorus calamus</name>
    <name type="common">Sweet flag</name>
    <dbReference type="NCBI Taxonomy" id="4465"/>
    <lineage>
        <taxon>Eukaryota</taxon>
        <taxon>Viridiplantae</taxon>
        <taxon>Streptophyta</taxon>
        <taxon>Embryophyta</taxon>
        <taxon>Tracheophyta</taxon>
        <taxon>Spermatophyta</taxon>
        <taxon>Magnoliopsida</taxon>
        <taxon>Liliopsida</taxon>
        <taxon>Acoraceae</taxon>
        <taxon>Acorus</taxon>
    </lineage>
</organism>
<dbReference type="AlphaFoldDB" id="A0AAV9DSW5"/>
<comment type="caution">
    <text evidence="4">The sequence shown here is derived from an EMBL/GenBank/DDBJ whole genome shotgun (WGS) entry which is preliminary data.</text>
</comment>